<comment type="subcellular location">
    <subcellularLocation>
        <location evidence="1">Cell membrane</location>
    </subcellularLocation>
</comment>
<name>A0ABS6JLF1_9BACI</name>
<evidence type="ECO:0000256" key="2">
    <source>
        <dbReference type="ARBA" id="ARBA00022475"/>
    </source>
</evidence>
<dbReference type="PROSITE" id="PS51257">
    <property type="entry name" value="PROKAR_LIPOPROTEIN"/>
    <property type="match status" value="1"/>
</dbReference>
<keyword evidence="5" id="KW-0449">Lipoprotein</keyword>
<evidence type="ECO:0000256" key="4">
    <source>
        <dbReference type="ARBA" id="ARBA00023136"/>
    </source>
</evidence>
<dbReference type="InterPro" id="IPR003760">
    <property type="entry name" value="PnrA-like"/>
</dbReference>
<gene>
    <name evidence="7" type="ORF">KS419_16105</name>
</gene>
<reference evidence="7 8" key="1">
    <citation type="submission" date="2021-06" db="EMBL/GenBank/DDBJ databases">
        <title>Bacillus sp. RD4P76, an endophyte from a halophyte.</title>
        <authorList>
            <person name="Sun J.-Q."/>
        </authorList>
    </citation>
    <scope>NUCLEOTIDE SEQUENCE [LARGE SCALE GENOMIC DNA]</scope>
    <source>
        <strain evidence="7 8">CGMCC 1.15917</strain>
    </source>
</reference>
<evidence type="ECO:0000256" key="5">
    <source>
        <dbReference type="ARBA" id="ARBA00023288"/>
    </source>
</evidence>
<feature type="domain" description="ABC transporter substrate-binding protein PnrA-like" evidence="6">
    <location>
        <begin position="28"/>
        <end position="315"/>
    </location>
</feature>
<keyword evidence="3" id="KW-0732">Signal</keyword>
<dbReference type="InterPro" id="IPR050957">
    <property type="entry name" value="BMP_lipoprotein"/>
</dbReference>
<evidence type="ECO:0000256" key="3">
    <source>
        <dbReference type="ARBA" id="ARBA00022729"/>
    </source>
</evidence>
<keyword evidence="8" id="KW-1185">Reference proteome</keyword>
<dbReference type="Pfam" id="PF02608">
    <property type="entry name" value="Bmp"/>
    <property type="match status" value="1"/>
</dbReference>
<dbReference type="PANTHER" id="PTHR34296">
    <property type="entry name" value="TRANSCRIPTIONAL ACTIVATOR PROTEIN MED"/>
    <property type="match status" value="1"/>
</dbReference>
<evidence type="ECO:0000256" key="1">
    <source>
        <dbReference type="ARBA" id="ARBA00004236"/>
    </source>
</evidence>
<protein>
    <submittedName>
        <fullName evidence="7">BMP family ABC transporter substrate-binding protein</fullName>
    </submittedName>
</protein>
<evidence type="ECO:0000313" key="7">
    <source>
        <dbReference type="EMBL" id="MBU9713255.1"/>
    </source>
</evidence>
<dbReference type="EMBL" id="JAHQCS010000131">
    <property type="protein sequence ID" value="MBU9713255.1"/>
    <property type="molecule type" value="Genomic_DNA"/>
</dbReference>
<proteinExistence type="predicted"/>
<evidence type="ECO:0000259" key="6">
    <source>
        <dbReference type="Pfam" id="PF02608"/>
    </source>
</evidence>
<dbReference type="PANTHER" id="PTHR34296:SF2">
    <property type="entry name" value="ABC TRANSPORTER GUANOSINE-BINDING PROTEIN NUPN"/>
    <property type="match status" value="1"/>
</dbReference>
<keyword evidence="4" id="KW-0472">Membrane</keyword>
<comment type="caution">
    <text evidence="7">The sequence shown here is derived from an EMBL/GenBank/DDBJ whole genome shotgun (WGS) entry which is preliminary data.</text>
</comment>
<organism evidence="7 8">
    <name type="scientific">Evansella tamaricis</name>
    <dbReference type="NCBI Taxonomy" id="2069301"/>
    <lineage>
        <taxon>Bacteria</taxon>
        <taxon>Bacillati</taxon>
        <taxon>Bacillota</taxon>
        <taxon>Bacilli</taxon>
        <taxon>Bacillales</taxon>
        <taxon>Bacillaceae</taxon>
        <taxon>Evansella</taxon>
    </lineage>
</organism>
<evidence type="ECO:0000313" key="8">
    <source>
        <dbReference type="Proteomes" id="UP000784880"/>
    </source>
</evidence>
<keyword evidence="2" id="KW-1003">Cell membrane</keyword>
<dbReference type="Proteomes" id="UP000784880">
    <property type="component" value="Unassembled WGS sequence"/>
</dbReference>
<sequence>MIRWWNIMAIILVFLVVGCGNDQEETLEKAGILLPHPIDDQGWNSKGYQGILSIQSKLGIQVYIREDIHTKEAIYESVESYHNEGVNIIFGHSSLYSEYFMELKDKYKNIHFVSFNGNVEGENITSLHFEGYAMGYFAGMLSSEMTKTNHLGIIAAFPFQPEVQGFVDGASFHSPDVEVTVDFVESWVDTNKALYYYENMKSSGVDIFYPAGDGFHVSVVEQIKSDGLYAIGYVGDHIDLGEYTILTSTVQHVEKLYENVATAFEQGVLQNGNEYYDFADGVISLGEFSSIVPIEKKERIEHAIEMYVKTGKFPHEHSE</sequence>
<accession>A0ABS6JLF1</accession>